<feature type="transmembrane region" description="Helical" evidence="2">
    <location>
        <begin position="147"/>
        <end position="166"/>
    </location>
</feature>
<feature type="transmembrane region" description="Helical" evidence="2">
    <location>
        <begin position="31"/>
        <end position="55"/>
    </location>
</feature>
<dbReference type="AlphaFoldDB" id="A0A7G6YGY3"/>
<evidence type="ECO:0000313" key="3">
    <source>
        <dbReference type="EMBL" id="QNE37748.1"/>
    </source>
</evidence>
<dbReference type="GO" id="GO:0005886">
    <property type="term" value="C:plasma membrane"/>
    <property type="evidence" value="ECO:0007669"/>
    <property type="project" value="TreeGrafter"/>
</dbReference>
<dbReference type="KEGG" id="lse:F1C12_14930"/>
<dbReference type="PRINTS" id="PR00950">
    <property type="entry name" value="TYPE3IMSPROT"/>
</dbReference>
<feature type="transmembrane region" description="Helical" evidence="2">
    <location>
        <begin position="75"/>
        <end position="106"/>
    </location>
</feature>
<evidence type="ECO:0000256" key="2">
    <source>
        <dbReference type="SAM" id="Phobius"/>
    </source>
</evidence>
<dbReference type="Gene3D" id="6.10.250.2080">
    <property type="match status" value="1"/>
</dbReference>
<reference evidence="4" key="1">
    <citation type="submission" date="2019-09" db="EMBL/GenBank/DDBJ databases">
        <title>Antimicrobial potential of Antarctic Bacteria.</title>
        <authorList>
            <person name="Benaud N."/>
            <person name="Edwards R.J."/>
            <person name="Ferrari B.C."/>
        </authorList>
    </citation>
    <scope>NUCLEOTIDE SEQUENCE [LARGE SCALE GENOMIC DNA]</scope>
    <source>
        <strain evidence="4">INR9</strain>
    </source>
</reference>
<feature type="compositionally biased region" description="Basic and acidic residues" evidence="1">
    <location>
        <begin position="1"/>
        <end position="16"/>
    </location>
</feature>
<dbReference type="PANTHER" id="PTHR30531:SF12">
    <property type="entry name" value="FLAGELLAR BIOSYNTHETIC PROTEIN FLHB"/>
    <property type="match status" value="1"/>
</dbReference>
<dbReference type="GO" id="GO:0009306">
    <property type="term" value="P:protein secretion"/>
    <property type="evidence" value="ECO:0007669"/>
    <property type="project" value="InterPro"/>
</dbReference>
<gene>
    <name evidence="3" type="ORF">F1C12_14930</name>
</gene>
<sequence length="374" mass="39631">MMSAQERTEQATEKHLKSVRSKGRLQKARDLPAWLSIGVAVALIPMIIGSAQQAAESQIFGFRDIIRDPTPAGALAALGTGLLSVAGTVWPLLVVVALTIIAATAAQGGIHIKKLRAHFEQFDLLKGVRNMFGARSAWELAKTLGKAALVGIGLYVVVQGLIPLVLQTGALSVPGLVAAAQSSMGSLLQLAIGGGLLFAAIDLVVVLRRNRTASRMTKREVKDEHKSAEGDPMIRAQRRSRQLAMSRNRMIAAVADASVVLVNPTHVAVALKYEPGASAPKVVAKGADLIAARIREEALAKGVPMVSDVPLARALHAACDLGQEIPAEFFTPVAHVLAFVMALKRRGGSLTDIHTLPAAQRARTPIDTRRLVNS</sequence>
<dbReference type="InterPro" id="IPR029025">
    <property type="entry name" value="T3SS_substrate_exporter_C"/>
</dbReference>
<organism evidence="3 4">
    <name type="scientific">Leifsonia shinshuensis</name>
    <dbReference type="NCBI Taxonomy" id="150026"/>
    <lineage>
        <taxon>Bacteria</taxon>
        <taxon>Bacillati</taxon>
        <taxon>Actinomycetota</taxon>
        <taxon>Actinomycetes</taxon>
        <taxon>Micrococcales</taxon>
        <taxon>Microbacteriaceae</taxon>
        <taxon>Leifsonia</taxon>
    </lineage>
</organism>
<dbReference type="Proteomes" id="UP000515511">
    <property type="component" value="Chromosome"/>
</dbReference>
<keyword evidence="2" id="KW-0812">Transmembrane</keyword>
<evidence type="ECO:0000256" key="1">
    <source>
        <dbReference type="SAM" id="MobiDB-lite"/>
    </source>
</evidence>
<protein>
    <submittedName>
        <fullName evidence="3">EscU/YscU/HrcU family type III secretion system export apparatus switch protein</fullName>
    </submittedName>
</protein>
<dbReference type="Gene3D" id="3.40.1690.10">
    <property type="entry name" value="secretion proteins EscU"/>
    <property type="match status" value="1"/>
</dbReference>
<dbReference type="SUPFAM" id="SSF160544">
    <property type="entry name" value="EscU C-terminal domain-like"/>
    <property type="match status" value="1"/>
</dbReference>
<accession>A0A7G6YGY3</accession>
<dbReference type="InterPro" id="IPR006135">
    <property type="entry name" value="T3SS_substrate_exporter"/>
</dbReference>
<feature type="region of interest" description="Disordered" evidence="1">
    <location>
        <begin position="1"/>
        <end position="20"/>
    </location>
</feature>
<evidence type="ECO:0000313" key="4">
    <source>
        <dbReference type="Proteomes" id="UP000515511"/>
    </source>
</evidence>
<dbReference type="PANTHER" id="PTHR30531">
    <property type="entry name" value="FLAGELLAR BIOSYNTHETIC PROTEIN FLHB"/>
    <property type="match status" value="1"/>
</dbReference>
<keyword evidence="2" id="KW-1133">Transmembrane helix</keyword>
<proteinExistence type="predicted"/>
<keyword evidence="2" id="KW-0472">Membrane</keyword>
<name>A0A7G6YGY3_9MICO</name>
<dbReference type="EMBL" id="CP043641">
    <property type="protein sequence ID" value="QNE37748.1"/>
    <property type="molecule type" value="Genomic_DNA"/>
</dbReference>
<dbReference type="Pfam" id="PF01312">
    <property type="entry name" value="Bac_export_2"/>
    <property type="match status" value="1"/>
</dbReference>
<feature type="transmembrane region" description="Helical" evidence="2">
    <location>
        <begin position="186"/>
        <end position="207"/>
    </location>
</feature>